<evidence type="ECO:0000313" key="7">
    <source>
        <dbReference type="EMBL" id="RST77163.1"/>
    </source>
</evidence>
<dbReference type="AlphaFoldDB" id="A0A429Y705"/>
<dbReference type="PANTHER" id="PTHR38480">
    <property type="entry name" value="SLR0254 PROTEIN"/>
    <property type="match status" value="1"/>
</dbReference>
<dbReference type="EMBL" id="QYTV02000001">
    <property type="protein sequence ID" value="RST77163.1"/>
    <property type="molecule type" value="Genomic_DNA"/>
</dbReference>
<evidence type="ECO:0000259" key="6">
    <source>
        <dbReference type="Pfam" id="PF06271"/>
    </source>
</evidence>
<evidence type="ECO:0000256" key="3">
    <source>
        <dbReference type="ARBA" id="ARBA00022989"/>
    </source>
</evidence>
<feature type="transmembrane region" description="Helical" evidence="5">
    <location>
        <begin position="35"/>
        <end position="56"/>
    </location>
</feature>
<feature type="domain" description="RDD" evidence="6">
    <location>
        <begin position="20"/>
        <end position="157"/>
    </location>
</feature>
<feature type="transmembrane region" description="Helical" evidence="5">
    <location>
        <begin position="68"/>
        <end position="92"/>
    </location>
</feature>
<reference evidence="7" key="1">
    <citation type="submission" date="2018-12" db="EMBL/GenBank/DDBJ databases">
        <authorList>
            <person name="Sun L."/>
            <person name="Chen Z."/>
        </authorList>
    </citation>
    <scope>NUCLEOTIDE SEQUENCE [LARGE SCALE GENOMIC DNA]</scope>
    <source>
        <strain evidence="7">3-2-2</strain>
    </source>
</reference>
<keyword evidence="3 5" id="KW-1133">Transmembrane helix</keyword>
<dbReference type="RefSeq" id="WP_126046897.1">
    <property type="nucleotide sequence ID" value="NZ_QYTV02000001.1"/>
</dbReference>
<gene>
    <name evidence="7" type="ORF">D4T97_001305</name>
</gene>
<comment type="caution">
    <text evidence="7">The sequence shown here is derived from an EMBL/GenBank/DDBJ whole genome shotgun (WGS) entry which is preliminary data.</text>
</comment>
<dbReference type="PANTHER" id="PTHR38480:SF1">
    <property type="entry name" value="SLR0254 PROTEIN"/>
    <property type="match status" value="1"/>
</dbReference>
<evidence type="ECO:0000256" key="5">
    <source>
        <dbReference type="SAM" id="Phobius"/>
    </source>
</evidence>
<dbReference type="OrthoDB" id="9787732at2"/>
<dbReference type="GO" id="GO:0016020">
    <property type="term" value="C:membrane"/>
    <property type="evidence" value="ECO:0007669"/>
    <property type="project" value="UniProtKB-SubCell"/>
</dbReference>
<sequence>MEKDRVGIKTPEFVSIQFQLAGLGSRAAAYLLDSLILSLINILVVIVLLILLTGGASFSALDDEISSIIFGIAIVGLFILNWGYFVFMEFYFGGKTIGKRALGIRVIQDNGHSLTLLSSFIRNVMRIVDSLPASYLTGLLMIFFHPQHKRLGDLVAGTIVVHERKAKRLGKLTPVEKEIQSRGLSKHDLTIDEFSLSALNAQDWNLIRTYSNRLMQLPWEERHDLTKQVAEILFPKIGWETGGKNTGELEDSLLVLYLNMKDEWEFEL</sequence>
<keyword evidence="4 5" id="KW-0472">Membrane</keyword>
<dbReference type="InterPro" id="IPR010432">
    <property type="entry name" value="RDD"/>
</dbReference>
<evidence type="ECO:0000256" key="4">
    <source>
        <dbReference type="ARBA" id="ARBA00023136"/>
    </source>
</evidence>
<dbReference type="Proteomes" id="UP000287156">
    <property type="component" value="Unassembled WGS sequence"/>
</dbReference>
<protein>
    <submittedName>
        <fullName evidence="7">RDD family protein</fullName>
    </submittedName>
</protein>
<accession>A0A429Y705</accession>
<evidence type="ECO:0000313" key="8">
    <source>
        <dbReference type="Proteomes" id="UP000287156"/>
    </source>
</evidence>
<evidence type="ECO:0000256" key="2">
    <source>
        <dbReference type="ARBA" id="ARBA00022692"/>
    </source>
</evidence>
<comment type="subcellular location">
    <subcellularLocation>
        <location evidence="1">Membrane</location>
        <topology evidence="1">Multi-pass membrane protein</topology>
    </subcellularLocation>
</comment>
<keyword evidence="2 5" id="KW-0812">Transmembrane</keyword>
<keyword evidence="8" id="KW-1185">Reference proteome</keyword>
<dbReference type="Pfam" id="PF06271">
    <property type="entry name" value="RDD"/>
    <property type="match status" value="1"/>
</dbReference>
<name>A0A429Y705_9BACI</name>
<proteinExistence type="predicted"/>
<organism evidence="7 8">
    <name type="scientific">Siminovitchia acidinfaciens</name>
    <dbReference type="NCBI Taxonomy" id="2321395"/>
    <lineage>
        <taxon>Bacteria</taxon>
        <taxon>Bacillati</taxon>
        <taxon>Bacillota</taxon>
        <taxon>Bacilli</taxon>
        <taxon>Bacillales</taxon>
        <taxon>Bacillaceae</taxon>
        <taxon>Siminovitchia</taxon>
    </lineage>
</organism>
<evidence type="ECO:0000256" key="1">
    <source>
        <dbReference type="ARBA" id="ARBA00004141"/>
    </source>
</evidence>